<name>A0A5D4GY76_9SPHI</name>
<reference evidence="2 3" key="1">
    <citation type="submission" date="2019-08" db="EMBL/GenBank/DDBJ databases">
        <title>Phlebobacter frassis gen. nov. sp. nov., a new member of family Sphingobacteriaceae isolated from sand fly rearing media.</title>
        <authorList>
            <person name="Kakumanu M.L."/>
            <person name="Marayati B.F."/>
            <person name="Wada-Katsumata A."/>
            <person name="Wasserberg G."/>
            <person name="Schal C."/>
            <person name="Apperson C.S."/>
            <person name="Ponnusamy L."/>
        </authorList>
    </citation>
    <scope>NUCLEOTIDE SEQUENCE [LARGE SCALE GENOMIC DNA]</scope>
    <source>
        <strain evidence="2 3">SSI9</strain>
    </source>
</reference>
<dbReference type="GO" id="GO:0016491">
    <property type="term" value="F:oxidoreductase activity"/>
    <property type="evidence" value="ECO:0007669"/>
    <property type="project" value="InterPro"/>
</dbReference>
<dbReference type="AlphaFoldDB" id="A0A5D4GY76"/>
<accession>A0A5D4GY76</accession>
<protein>
    <submittedName>
        <fullName evidence="2">TlpA family protein disulfide reductase</fullName>
    </submittedName>
</protein>
<dbReference type="InterPro" id="IPR000866">
    <property type="entry name" value="AhpC/TSA"/>
</dbReference>
<keyword evidence="3" id="KW-1185">Reference proteome</keyword>
<dbReference type="Pfam" id="PF00578">
    <property type="entry name" value="AhpC-TSA"/>
    <property type="match status" value="1"/>
</dbReference>
<dbReference type="InterPro" id="IPR013766">
    <property type="entry name" value="Thioredoxin_domain"/>
</dbReference>
<evidence type="ECO:0000313" key="2">
    <source>
        <dbReference type="EMBL" id="TYR33358.1"/>
    </source>
</evidence>
<dbReference type="RefSeq" id="WP_148920635.1">
    <property type="nucleotide sequence ID" value="NZ_VTAV01000016.1"/>
</dbReference>
<dbReference type="InterPro" id="IPR050553">
    <property type="entry name" value="Thioredoxin_ResA/DsbE_sf"/>
</dbReference>
<dbReference type="GO" id="GO:0016209">
    <property type="term" value="F:antioxidant activity"/>
    <property type="evidence" value="ECO:0007669"/>
    <property type="project" value="InterPro"/>
</dbReference>
<dbReference type="Gene3D" id="3.40.30.10">
    <property type="entry name" value="Glutaredoxin"/>
    <property type="match status" value="1"/>
</dbReference>
<proteinExistence type="predicted"/>
<sequence length="160" mass="18729">MRKLGCIILFFVWAVLGLFAQEIRTVKYEQMAEIIDQKGDKLTIVNFWATWCIPCIEEIPHFVAVFNQYKAQTNLEMIFVSLDRATHLKEVAEFIKTNKMPGEALLLDDAKRFNEWIPKVHPDWEGNLPATGFYRKGELMEFHANMLTEEELIHIIDKLK</sequence>
<organism evidence="2 3">
    <name type="scientific">Sphingobacterium phlebotomi</name>
    <dbReference type="NCBI Taxonomy" id="2605433"/>
    <lineage>
        <taxon>Bacteria</taxon>
        <taxon>Pseudomonadati</taxon>
        <taxon>Bacteroidota</taxon>
        <taxon>Sphingobacteriia</taxon>
        <taxon>Sphingobacteriales</taxon>
        <taxon>Sphingobacteriaceae</taxon>
        <taxon>Sphingobacterium</taxon>
    </lineage>
</organism>
<comment type="caution">
    <text evidence="2">The sequence shown here is derived from an EMBL/GenBank/DDBJ whole genome shotgun (WGS) entry which is preliminary data.</text>
</comment>
<dbReference type="PROSITE" id="PS51352">
    <property type="entry name" value="THIOREDOXIN_2"/>
    <property type="match status" value="1"/>
</dbReference>
<evidence type="ECO:0000313" key="3">
    <source>
        <dbReference type="Proteomes" id="UP000322362"/>
    </source>
</evidence>
<dbReference type="EMBL" id="VTAV01000016">
    <property type="protein sequence ID" value="TYR33358.1"/>
    <property type="molecule type" value="Genomic_DNA"/>
</dbReference>
<dbReference type="PANTHER" id="PTHR42852">
    <property type="entry name" value="THIOL:DISULFIDE INTERCHANGE PROTEIN DSBE"/>
    <property type="match status" value="1"/>
</dbReference>
<dbReference type="SUPFAM" id="SSF52833">
    <property type="entry name" value="Thioredoxin-like"/>
    <property type="match status" value="1"/>
</dbReference>
<evidence type="ECO:0000259" key="1">
    <source>
        <dbReference type="PROSITE" id="PS51352"/>
    </source>
</evidence>
<dbReference type="InterPro" id="IPR036249">
    <property type="entry name" value="Thioredoxin-like_sf"/>
</dbReference>
<gene>
    <name evidence="2" type="ORF">FXV77_18050</name>
</gene>
<dbReference type="PANTHER" id="PTHR42852:SF13">
    <property type="entry name" value="PROTEIN DIPZ"/>
    <property type="match status" value="1"/>
</dbReference>
<feature type="domain" description="Thioredoxin" evidence="1">
    <location>
        <begin position="10"/>
        <end position="160"/>
    </location>
</feature>
<dbReference type="Proteomes" id="UP000322362">
    <property type="component" value="Unassembled WGS sequence"/>
</dbReference>
<dbReference type="CDD" id="cd02966">
    <property type="entry name" value="TlpA_like_family"/>
    <property type="match status" value="1"/>
</dbReference>